<evidence type="ECO:0000256" key="3">
    <source>
        <dbReference type="ARBA" id="ARBA00023002"/>
    </source>
</evidence>
<dbReference type="PRINTS" id="PR00080">
    <property type="entry name" value="SDRFAMILY"/>
</dbReference>
<evidence type="ECO:0000256" key="4">
    <source>
        <dbReference type="RuleBase" id="RU000363"/>
    </source>
</evidence>
<protein>
    <submittedName>
        <fullName evidence="5">Oxidoreductase</fullName>
    </submittedName>
</protein>
<dbReference type="Gene3D" id="3.40.50.720">
    <property type="entry name" value="NAD(P)-binding Rossmann-like Domain"/>
    <property type="match status" value="1"/>
</dbReference>
<dbReference type="Proteomes" id="UP000061468">
    <property type="component" value="Chromosome"/>
</dbReference>
<dbReference type="AlphaFoldDB" id="A0AAC8XKV4"/>
<evidence type="ECO:0000313" key="5">
    <source>
        <dbReference type="EMBL" id="AMJ79378.1"/>
    </source>
</evidence>
<keyword evidence="3" id="KW-0560">Oxidoreductase</keyword>
<sequence>MSNEFNGKTAIISGAAGGIGLALAEALAVQGMNIVMGDIDNAALTQSGSALREKGYNILTCALDVTDYSQWEDIVANAKDKFGKVHMVINNAGVGGTPGKVEDSEHETWRWVMDVNVMGVLYGAQASVPAIKEHGEGGWVLNVASMAGMMGMPYAGAYCASKAAVVSMTESWIAELKPFNIHTSVLCPAFVKTRIHESYRNRQQKYAVAQENRIDKEKLKAGAQAATMAVESGIPAAMLAERVIEALKSKQTYIFTHPNYRKVTTERFNAIDNGFIDAENSAVVGHLIDDDMVTF</sequence>
<organism evidence="5 6">
    <name type="scientific">Alteromonas mediterranea</name>
    <dbReference type="NCBI Taxonomy" id="314275"/>
    <lineage>
        <taxon>Bacteria</taxon>
        <taxon>Pseudomonadati</taxon>
        <taxon>Pseudomonadota</taxon>
        <taxon>Gammaproteobacteria</taxon>
        <taxon>Alteromonadales</taxon>
        <taxon>Alteromonadaceae</taxon>
        <taxon>Alteromonas/Salinimonas group</taxon>
        <taxon>Alteromonas</taxon>
    </lineage>
</organism>
<dbReference type="PANTHER" id="PTHR43391">
    <property type="entry name" value="RETINOL DEHYDROGENASE-RELATED"/>
    <property type="match status" value="1"/>
</dbReference>
<dbReference type="EMBL" id="CP013928">
    <property type="protein sequence ID" value="AMJ79378.1"/>
    <property type="molecule type" value="Genomic_DNA"/>
</dbReference>
<evidence type="ECO:0000256" key="1">
    <source>
        <dbReference type="ARBA" id="ARBA00006484"/>
    </source>
</evidence>
<dbReference type="RefSeq" id="WP_015067730.1">
    <property type="nucleotide sequence ID" value="NZ_CP013928.1"/>
</dbReference>
<name>A0AAC8XKV4_9ALTE</name>
<evidence type="ECO:0000313" key="6">
    <source>
        <dbReference type="Proteomes" id="UP000061468"/>
    </source>
</evidence>
<reference evidence="5 6" key="1">
    <citation type="submission" date="2015-12" db="EMBL/GenBank/DDBJ databases">
        <title>Intraspecies pangenome expansion in the marine bacterium Alteromonas.</title>
        <authorList>
            <person name="Lopez-Perez M."/>
            <person name="Rodriguez-Valera F."/>
        </authorList>
    </citation>
    <scope>NUCLEOTIDE SEQUENCE [LARGE SCALE GENOMIC DNA]</scope>
    <source>
        <strain evidence="5 6">UM8</strain>
    </source>
</reference>
<gene>
    <name evidence="5" type="ORF">AV942_14295</name>
</gene>
<dbReference type="Pfam" id="PF00106">
    <property type="entry name" value="adh_short"/>
    <property type="match status" value="1"/>
</dbReference>
<dbReference type="PANTHER" id="PTHR43391:SF14">
    <property type="entry name" value="DEHYDROGENASE_REDUCTASE SDR FAMILY PROTEIN 7-LIKE"/>
    <property type="match status" value="1"/>
</dbReference>
<proteinExistence type="inferred from homology"/>
<keyword evidence="2" id="KW-0521">NADP</keyword>
<dbReference type="GO" id="GO:0016491">
    <property type="term" value="F:oxidoreductase activity"/>
    <property type="evidence" value="ECO:0007669"/>
    <property type="project" value="UniProtKB-KW"/>
</dbReference>
<comment type="similarity">
    <text evidence="1 4">Belongs to the short-chain dehydrogenases/reductases (SDR) family.</text>
</comment>
<accession>A0AAC8XKV4</accession>
<dbReference type="FunFam" id="3.40.50.720:FF:000084">
    <property type="entry name" value="Short-chain dehydrogenase reductase"/>
    <property type="match status" value="1"/>
</dbReference>
<dbReference type="SUPFAM" id="SSF51735">
    <property type="entry name" value="NAD(P)-binding Rossmann-fold domains"/>
    <property type="match status" value="1"/>
</dbReference>
<dbReference type="PRINTS" id="PR00081">
    <property type="entry name" value="GDHRDH"/>
</dbReference>
<dbReference type="InterPro" id="IPR002347">
    <property type="entry name" value="SDR_fam"/>
</dbReference>
<evidence type="ECO:0000256" key="2">
    <source>
        <dbReference type="ARBA" id="ARBA00022857"/>
    </source>
</evidence>
<dbReference type="InterPro" id="IPR036291">
    <property type="entry name" value="NAD(P)-bd_dom_sf"/>
</dbReference>